<gene>
    <name evidence="3" type="ORF">D5H78_12200</name>
</gene>
<dbReference type="GO" id="GO:0008999">
    <property type="term" value="F:protein-N-terminal-alanine acetyltransferase activity"/>
    <property type="evidence" value="ECO:0007669"/>
    <property type="project" value="TreeGrafter"/>
</dbReference>
<dbReference type="AlphaFoldDB" id="A0A3A3YV34"/>
<dbReference type="EMBL" id="QZEZ01000005">
    <property type="protein sequence ID" value="RJK95411.1"/>
    <property type="molecule type" value="Genomic_DNA"/>
</dbReference>
<sequence>MAGRGRQLAVPARGRGLRVRRRGDAAGPARGARGPPRAGGRLDGGAAAGGPAVTRPPYDRPQPVLEGARVRLRPARPEDAEQVLRAVDGEYLRWTTVPEPYLPEHARTFVEEVSPAPWAQRAGAGWVLCRPGDDAFCGALDLRVAPEDPGRAEVGYACAPWARGEGLVPAALVLAARWAFPALGLARLEWRAYVGNDASRRAAEKAGFRVEGLQRARLVQRGVRRDAWVGSLLPGDLPPA</sequence>
<evidence type="ECO:0000313" key="4">
    <source>
        <dbReference type="Proteomes" id="UP000265614"/>
    </source>
</evidence>
<keyword evidence="4" id="KW-1185">Reference proteome</keyword>
<dbReference type="InterPro" id="IPR000182">
    <property type="entry name" value="GNAT_dom"/>
</dbReference>
<name>A0A3A3YV34_9ACTN</name>
<organism evidence="3 4">
    <name type="scientific">Vallicoccus soli</name>
    <dbReference type="NCBI Taxonomy" id="2339232"/>
    <lineage>
        <taxon>Bacteria</taxon>
        <taxon>Bacillati</taxon>
        <taxon>Actinomycetota</taxon>
        <taxon>Actinomycetes</taxon>
        <taxon>Motilibacterales</taxon>
        <taxon>Vallicoccaceae</taxon>
        <taxon>Vallicoccus</taxon>
    </lineage>
</organism>
<comment type="caution">
    <text evidence="3">The sequence shown here is derived from an EMBL/GenBank/DDBJ whole genome shotgun (WGS) entry which is preliminary data.</text>
</comment>
<feature type="region of interest" description="Disordered" evidence="1">
    <location>
        <begin position="1"/>
        <end position="62"/>
    </location>
</feature>
<proteinExistence type="predicted"/>
<dbReference type="SUPFAM" id="SSF55729">
    <property type="entry name" value="Acyl-CoA N-acyltransferases (Nat)"/>
    <property type="match status" value="1"/>
</dbReference>
<dbReference type="PANTHER" id="PTHR43441:SF10">
    <property type="entry name" value="ACETYLTRANSFERASE"/>
    <property type="match status" value="1"/>
</dbReference>
<reference evidence="3 4" key="1">
    <citation type="submission" date="2018-09" db="EMBL/GenBank/DDBJ databases">
        <title>YIM 75000 draft genome.</title>
        <authorList>
            <person name="Tang S."/>
            <person name="Feng Y."/>
        </authorList>
    </citation>
    <scope>NUCLEOTIDE SEQUENCE [LARGE SCALE GENOMIC DNA]</scope>
    <source>
        <strain evidence="3 4">YIM 75000</strain>
    </source>
</reference>
<accession>A0A3A3YV34</accession>
<dbReference type="InterPro" id="IPR051908">
    <property type="entry name" value="Ribosomal_N-acetyltransferase"/>
</dbReference>
<evidence type="ECO:0000259" key="2">
    <source>
        <dbReference type="PROSITE" id="PS51186"/>
    </source>
</evidence>
<dbReference type="InterPro" id="IPR016181">
    <property type="entry name" value="Acyl_CoA_acyltransferase"/>
</dbReference>
<dbReference type="GO" id="GO:1990189">
    <property type="term" value="F:protein N-terminal-serine acetyltransferase activity"/>
    <property type="evidence" value="ECO:0007669"/>
    <property type="project" value="TreeGrafter"/>
</dbReference>
<dbReference type="Pfam" id="PF13302">
    <property type="entry name" value="Acetyltransf_3"/>
    <property type="match status" value="1"/>
</dbReference>
<feature type="compositionally biased region" description="Low complexity" evidence="1">
    <location>
        <begin position="25"/>
        <end position="39"/>
    </location>
</feature>
<feature type="domain" description="N-acetyltransferase" evidence="2">
    <location>
        <begin position="70"/>
        <end position="235"/>
    </location>
</feature>
<dbReference type="GO" id="GO:0005737">
    <property type="term" value="C:cytoplasm"/>
    <property type="evidence" value="ECO:0007669"/>
    <property type="project" value="TreeGrafter"/>
</dbReference>
<evidence type="ECO:0000313" key="3">
    <source>
        <dbReference type="EMBL" id="RJK95411.1"/>
    </source>
</evidence>
<dbReference type="OrthoDB" id="2061990at2"/>
<dbReference type="PANTHER" id="PTHR43441">
    <property type="entry name" value="RIBOSOMAL-PROTEIN-SERINE ACETYLTRANSFERASE"/>
    <property type="match status" value="1"/>
</dbReference>
<evidence type="ECO:0000256" key="1">
    <source>
        <dbReference type="SAM" id="MobiDB-lite"/>
    </source>
</evidence>
<dbReference type="Gene3D" id="3.40.630.30">
    <property type="match status" value="1"/>
</dbReference>
<dbReference type="PROSITE" id="PS51186">
    <property type="entry name" value="GNAT"/>
    <property type="match status" value="1"/>
</dbReference>
<keyword evidence="3" id="KW-0808">Transferase</keyword>
<protein>
    <submittedName>
        <fullName evidence="3">N-acetyltransferase</fullName>
    </submittedName>
</protein>
<dbReference type="Proteomes" id="UP000265614">
    <property type="component" value="Unassembled WGS sequence"/>
</dbReference>